<dbReference type="InterPro" id="IPR019731">
    <property type="entry name" value="DUF2607"/>
</dbReference>
<sequence>MNPHRLKLLALFAVVMTIWLNLAYVHHSLDVVTEHHAHHDCHLFSSVHHGATSAPLIWFDDSLPDVIEKPVTQLIPCSESHTYRARSPPLFV</sequence>
<dbReference type="OrthoDB" id="5896938at2"/>
<proteinExistence type="predicted"/>
<dbReference type="Pfam" id="PF10795">
    <property type="entry name" value="DUF2607"/>
    <property type="match status" value="1"/>
</dbReference>
<accession>A0A1G8BEV7</accession>
<dbReference type="Proteomes" id="UP000198854">
    <property type="component" value="Unassembled WGS sequence"/>
</dbReference>
<gene>
    <name evidence="1" type="ORF">SAMN04488136_11338</name>
</gene>
<name>A0A1G8BEV7_9VIBR</name>
<dbReference type="RefSeq" id="WP_093274005.1">
    <property type="nucleotide sequence ID" value="NZ_FNDD01000013.1"/>
</dbReference>
<evidence type="ECO:0008006" key="3">
    <source>
        <dbReference type="Google" id="ProtNLM"/>
    </source>
</evidence>
<evidence type="ECO:0000313" key="2">
    <source>
        <dbReference type="Proteomes" id="UP000198854"/>
    </source>
</evidence>
<keyword evidence="2" id="KW-1185">Reference proteome</keyword>
<protein>
    <recommendedName>
        <fullName evidence="3">DUF2607 domain-containing protein</fullName>
    </recommendedName>
</protein>
<dbReference type="EMBL" id="FNDD01000013">
    <property type="protein sequence ID" value="SDH31749.1"/>
    <property type="molecule type" value="Genomic_DNA"/>
</dbReference>
<evidence type="ECO:0000313" key="1">
    <source>
        <dbReference type="EMBL" id="SDH31749.1"/>
    </source>
</evidence>
<organism evidence="1 2">
    <name type="scientific">Vibrio xiamenensis</name>
    <dbReference type="NCBI Taxonomy" id="861298"/>
    <lineage>
        <taxon>Bacteria</taxon>
        <taxon>Pseudomonadati</taxon>
        <taxon>Pseudomonadota</taxon>
        <taxon>Gammaproteobacteria</taxon>
        <taxon>Vibrionales</taxon>
        <taxon>Vibrionaceae</taxon>
        <taxon>Vibrio</taxon>
    </lineage>
</organism>
<dbReference type="AlphaFoldDB" id="A0A1G8BEV7"/>
<dbReference type="STRING" id="861298.SAMN04488136_11338"/>
<reference evidence="2" key="1">
    <citation type="submission" date="2016-10" db="EMBL/GenBank/DDBJ databases">
        <authorList>
            <person name="Varghese N."/>
            <person name="Submissions S."/>
        </authorList>
    </citation>
    <scope>NUCLEOTIDE SEQUENCE [LARGE SCALE GENOMIC DNA]</scope>
    <source>
        <strain evidence="2">CGMCC 1.10228</strain>
    </source>
</reference>